<dbReference type="EMBL" id="PVWG01000047">
    <property type="protein sequence ID" value="PSB16120.1"/>
    <property type="molecule type" value="Genomic_DNA"/>
</dbReference>
<dbReference type="PANTHER" id="PTHR13847:SF289">
    <property type="entry name" value="GLYCINE OXIDASE"/>
    <property type="match status" value="1"/>
</dbReference>
<dbReference type="InterPro" id="IPR006076">
    <property type="entry name" value="FAD-dep_OxRdtase"/>
</dbReference>
<dbReference type="GO" id="GO:0016491">
    <property type="term" value="F:oxidoreductase activity"/>
    <property type="evidence" value="ECO:0007669"/>
    <property type="project" value="UniProtKB-KW"/>
</dbReference>
<dbReference type="AlphaFoldDB" id="A0A2T1D6K5"/>
<dbReference type="SUPFAM" id="SSF51905">
    <property type="entry name" value="FAD/NAD(P)-binding domain"/>
    <property type="match status" value="1"/>
</dbReference>
<dbReference type="OrthoDB" id="9794226at2"/>
<accession>A0A2T1D6K5</accession>
<gene>
    <name evidence="3" type="ORF">C7B65_22590</name>
</gene>
<dbReference type="RefSeq" id="WP_073072567.1">
    <property type="nucleotide sequence ID" value="NZ_MPPI01000017.1"/>
</dbReference>
<dbReference type="Gene3D" id="3.50.50.60">
    <property type="entry name" value="FAD/NAD(P)-binding domain"/>
    <property type="match status" value="1"/>
</dbReference>
<dbReference type="PANTHER" id="PTHR13847">
    <property type="entry name" value="SARCOSINE DEHYDROGENASE-RELATED"/>
    <property type="match status" value="1"/>
</dbReference>
<keyword evidence="4" id="KW-1185">Reference proteome</keyword>
<keyword evidence="1" id="KW-0560">Oxidoreductase</keyword>
<protein>
    <submittedName>
        <fullName evidence="3">FAD-binding oxidoreductase</fullName>
    </submittedName>
</protein>
<dbReference type="Proteomes" id="UP000238634">
    <property type="component" value="Unassembled WGS sequence"/>
</dbReference>
<evidence type="ECO:0000256" key="1">
    <source>
        <dbReference type="ARBA" id="ARBA00023002"/>
    </source>
</evidence>
<reference evidence="3 4" key="1">
    <citation type="submission" date="2018-02" db="EMBL/GenBank/DDBJ databases">
        <authorList>
            <person name="Cohen D.B."/>
            <person name="Kent A.D."/>
        </authorList>
    </citation>
    <scope>NUCLEOTIDE SEQUENCE [LARGE SCALE GENOMIC DNA]</scope>
    <source>
        <strain evidence="3 4">ULC007</strain>
    </source>
</reference>
<reference evidence="3 4" key="2">
    <citation type="submission" date="2018-03" db="EMBL/GenBank/DDBJ databases">
        <title>The ancient ancestry and fast evolution of plastids.</title>
        <authorList>
            <person name="Moore K.R."/>
            <person name="Magnabosco C."/>
            <person name="Momper L."/>
            <person name="Gold D.A."/>
            <person name="Bosak T."/>
            <person name="Fournier G.P."/>
        </authorList>
    </citation>
    <scope>NUCLEOTIDE SEQUENCE [LARGE SCALE GENOMIC DNA]</scope>
    <source>
        <strain evidence="3 4">ULC007</strain>
    </source>
</reference>
<dbReference type="STRING" id="1920490.GCA_001895925_05001"/>
<proteinExistence type="predicted"/>
<evidence type="ECO:0000313" key="4">
    <source>
        <dbReference type="Proteomes" id="UP000238634"/>
    </source>
</evidence>
<comment type="caution">
    <text evidence="3">The sequence shown here is derived from an EMBL/GenBank/DDBJ whole genome shotgun (WGS) entry which is preliminary data.</text>
</comment>
<feature type="domain" description="FAD dependent oxidoreductase" evidence="2">
    <location>
        <begin position="4"/>
        <end position="356"/>
    </location>
</feature>
<dbReference type="Pfam" id="PF01266">
    <property type="entry name" value="DAO"/>
    <property type="match status" value="1"/>
</dbReference>
<dbReference type="InterPro" id="IPR036188">
    <property type="entry name" value="FAD/NAD-bd_sf"/>
</dbReference>
<sequence>MTQIAIVGCGIVGATIAHELSQVPELTVTVFDQQPTSVESNGSICPTSTGAALGVLMGAISKKEKGNNLRMRLESLRYYEKLIPELEAFTGLKIPFNRNGILMLQFEEDLSVWEKLIEIRRSQGLTLEILGRDRLKSDYPFLNLDQVTAAIYSPDDRQVNPVALTQALIVAAKQRGVTFHFDISVTGANDREVHTTNGTMAIDWLVISAGLGSTPLTKSLKQPIDIRPVLGQAIHLQLSQPLGVSELQPVITGNDVHIVPLEDSDYWVGATVEFPSEPGEVQPNAASFQAVMQQAIAFCPRLANAETIRTWYGLRPRPQGRPAPIIELLPGYQNILLATGHYRNGVLLAPATAERVRRAISP</sequence>
<evidence type="ECO:0000313" key="3">
    <source>
        <dbReference type="EMBL" id="PSB16120.1"/>
    </source>
</evidence>
<evidence type="ECO:0000259" key="2">
    <source>
        <dbReference type="Pfam" id="PF01266"/>
    </source>
</evidence>
<dbReference type="GO" id="GO:0005737">
    <property type="term" value="C:cytoplasm"/>
    <property type="evidence" value="ECO:0007669"/>
    <property type="project" value="TreeGrafter"/>
</dbReference>
<dbReference type="SUPFAM" id="SSF54373">
    <property type="entry name" value="FAD-linked reductases, C-terminal domain"/>
    <property type="match status" value="1"/>
</dbReference>
<organism evidence="3 4">
    <name type="scientific">Phormidesmis priestleyi ULC007</name>
    <dbReference type="NCBI Taxonomy" id="1920490"/>
    <lineage>
        <taxon>Bacteria</taxon>
        <taxon>Bacillati</taxon>
        <taxon>Cyanobacteriota</taxon>
        <taxon>Cyanophyceae</taxon>
        <taxon>Leptolyngbyales</taxon>
        <taxon>Leptolyngbyaceae</taxon>
        <taxon>Phormidesmis</taxon>
    </lineage>
</organism>
<dbReference type="Gene3D" id="3.30.9.10">
    <property type="entry name" value="D-Amino Acid Oxidase, subunit A, domain 2"/>
    <property type="match status" value="1"/>
</dbReference>
<name>A0A2T1D6K5_9CYAN</name>